<name>A0ABR5PQX0_9LACO</name>
<evidence type="ECO:0000313" key="5">
    <source>
        <dbReference type="Proteomes" id="UP000051735"/>
    </source>
</evidence>
<evidence type="ECO:0000313" key="4">
    <source>
        <dbReference type="EMBL" id="KRM33743.1"/>
    </source>
</evidence>
<dbReference type="Gene3D" id="3.40.50.300">
    <property type="entry name" value="P-loop containing nucleotide triphosphate hydrolases"/>
    <property type="match status" value="1"/>
</dbReference>
<dbReference type="SUPFAM" id="SSF52540">
    <property type="entry name" value="P-loop containing nucleoside triphosphate hydrolases"/>
    <property type="match status" value="1"/>
</dbReference>
<gene>
    <name evidence="4" type="ORF">FC44_GL000878</name>
</gene>
<dbReference type="EMBL" id="AZGN01000019">
    <property type="protein sequence ID" value="KRM33743.1"/>
    <property type="molecule type" value="Genomic_DNA"/>
</dbReference>
<evidence type="ECO:0000256" key="1">
    <source>
        <dbReference type="ARBA" id="ARBA00022741"/>
    </source>
</evidence>
<keyword evidence="2" id="KW-0067">ATP-binding</keyword>
<dbReference type="InterPro" id="IPR027417">
    <property type="entry name" value="P-loop_NTPase"/>
</dbReference>
<reference evidence="4 5" key="1">
    <citation type="journal article" date="2015" name="Genome Announc.">
        <title>Expanding the biotechnology potential of lactobacilli through comparative genomics of 213 strains and associated genera.</title>
        <authorList>
            <person name="Sun Z."/>
            <person name="Harris H.M."/>
            <person name="McCann A."/>
            <person name="Guo C."/>
            <person name="Argimon S."/>
            <person name="Zhang W."/>
            <person name="Yang X."/>
            <person name="Jeffery I.B."/>
            <person name="Cooney J.C."/>
            <person name="Kagawa T.F."/>
            <person name="Liu W."/>
            <person name="Song Y."/>
            <person name="Salvetti E."/>
            <person name="Wrobel A."/>
            <person name="Rasinkangas P."/>
            <person name="Parkhill J."/>
            <person name="Rea M.C."/>
            <person name="O'Sullivan O."/>
            <person name="Ritari J."/>
            <person name="Douillard F.P."/>
            <person name="Paul Ross R."/>
            <person name="Yang R."/>
            <person name="Briner A.E."/>
            <person name="Felis G.E."/>
            <person name="de Vos W.M."/>
            <person name="Barrangou R."/>
            <person name="Klaenhammer T.R."/>
            <person name="Caufield P.W."/>
            <person name="Cui Y."/>
            <person name="Zhang H."/>
            <person name="O'Toole P.W."/>
        </authorList>
    </citation>
    <scope>NUCLEOTIDE SEQUENCE [LARGE SCALE GENOMIC DNA]</scope>
    <source>
        <strain evidence="4 5">DSM 6629</strain>
    </source>
</reference>
<keyword evidence="1" id="KW-0547">Nucleotide-binding</keyword>
<proteinExistence type="predicted"/>
<dbReference type="Proteomes" id="UP000051735">
    <property type="component" value="Unassembled WGS sequence"/>
</dbReference>
<dbReference type="InterPro" id="IPR003439">
    <property type="entry name" value="ABC_transporter-like_ATP-bd"/>
</dbReference>
<dbReference type="Pfam" id="PF00005">
    <property type="entry name" value="ABC_tran"/>
    <property type="match status" value="1"/>
</dbReference>
<evidence type="ECO:0000256" key="2">
    <source>
        <dbReference type="ARBA" id="ARBA00022840"/>
    </source>
</evidence>
<feature type="domain" description="ABC transporter" evidence="3">
    <location>
        <begin position="6"/>
        <end position="227"/>
    </location>
</feature>
<dbReference type="PANTHER" id="PTHR43158">
    <property type="entry name" value="SKFA PEPTIDE EXPORT ATP-BINDING PROTEIN SKFE"/>
    <property type="match status" value="1"/>
</dbReference>
<comment type="caution">
    <text evidence="4">The sequence shown here is derived from an EMBL/GenBank/DDBJ whole genome shotgun (WGS) entry which is preliminary data.</text>
</comment>
<organism evidence="4 5">
    <name type="scientific">Lactobacillus intestinalis DSM 6629</name>
    <dbReference type="NCBI Taxonomy" id="1423761"/>
    <lineage>
        <taxon>Bacteria</taxon>
        <taxon>Bacillati</taxon>
        <taxon>Bacillota</taxon>
        <taxon>Bacilli</taxon>
        <taxon>Lactobacillales</taxon>
        <taxon>Lactobacillaceae</taxon>
        <taxon>Lactobacillus</taxon>
    </lineage>
</organism>
<dbReference type="PROSITE" id="PS50893">
    <property type="entry name" value="ABC_TRANSPORTER_2"/>
    <property type="match status" value="1"/>
</dbReference>
<sequence>MNDMSIKIRDLSFQYRQIPIFQKLNVEFDPGQVNYLIGYNGAGKSTLFDILSNLRTDYSGSIQGLPSIDEILYQTQNPVVFGTLTGKDLQNFVFGIANTHEPVILEKLSPHFRDLYMKLMKQKVGEMSVGERRWLLLFLESKLDKKLFLLDEPFSGVDPVSKIQIEEIISDLAKKENTYVIVTTHELDYLIGGKCFIHLLNDGKIQSFDSYEEFIKNSDHHDPEEAFAKLVKM</sequence>
<dbReference type="PANTHER" id="PTHR43158:SF2">
    <property type="entry name" value="SKFA PEPTIDE EXPORT ATP-BINDING PROTEIN SKFE"/>
    <property type="match status" value="1"/>
</dbReference>
<accession>A0ABR5PQX0</accession>
<keyword evidence="5" id="KW-1185">Reference proteome</keyword>
<evidence type="ECO:0000259" key="3">
    <source>
        <dbReference type="PROSITE" id="PS50893"/>
    </source>
</evidence>
<protein>
    <recommendedName>
        <fullName evidence="3">ABC transporter domain-containing protein</fullName>
    </recommendedName>
</protein>